<dbReference type="Pfam" id="PF02493">
    <property type="entry name" value="MORN"/>
    <property type="match status" value="7"/>
</dbReference>
<dbReference type="InterPro" id="IPR003409">
    <property type="entry name" value="MORN"/>
</dbReference>
<proteinExistence type="predicted"/>
<keyword evidence="1" id="KW-0677">Repeat</keyword>
<name>A0A1R2ATH3_9CILI</name>
<comment type="caution">
    <text evidence="2">The sequence shown here is derived from an EMBL/GenBank/DDBJ whole genome shotgun (WGS) entry which is preliminary data.</text>
</comment>
<dbReference type="Gene3D" id="2.20.110.10">
    <property type="entry name" value="Histone H3 K4-specific methyltransferase SET7/9 N-terminal domain"/>
    <property type="match status" value="3"/>
</dbReference>
<dbReference type="Proteomes" id="UP000187209">
    <property type="component" value="Unassembled WGS sequence"/>
</dbReference>
<accession>A0A1R2ATH3</accession>
<organism evidence="2 3">
    <name type="scientific">Stentor coeruleus</name>
    <dbReference type="NCBI Taxonomy" id="5963"/>
    <lineage>
        <taxon>Eukaryota</taxon>
        <taxon>Sar</taxon>
        <taxon>Alveolata</taxon>
        <taxon>Ciliophora</taxon>
        <taxon>Postciliodesmatophora</taxon>
        <taxon>Heterotrichea</taxon>
        <taxon>Heterotrichida</taxon>
        <taxon>Stentoridae</taxon>
        <taxon>Stentor</taxon>
    </lineage>
</organism>
<reference evidence="2 3" key="1">
    <citation type="submission" date="2016-11" db="EMBL/GenBank/DDBJ databases">
        <title>The macronuclear genome of Stentor coeruleus: a giant cell with tiny introns.</title>
        <authorList>
            <person name="Slabodnick M."/>
            <person name="Ruby J.G."/>
            <person name="Reiff S.B."/>
            <person name="Swart E.C."/>
            <person name="Gosai S."/>
            <person name="Prabakaran S."/>
            <person name="Witkowska E."/>
            <person name="Larue G.E."/>
            <person name="Fisher S."/>
            <person name="Freeman R.M."/>
            <person name="Gunawardena J."/>
            <person name="Chu W."/>
            <person name="Stover N.A."/>
            <person name="Gregory B.D."/>
            <person name="Nowacki M."/>
            <person name="Derisi J."/>
            <person name="Roy S.W."/>
            <person name="Marshall W.F."/>
            <person name="Sood P."/>
        </authorList>
    </citation>
    <scope>NUCLEOTIDE SEQUENCE [LARGE SCALE GENOMIC DNA]</scope>
    <source>
        <strain evidence="2">WM001</strain>
    </source>
</reference>
<sequence>MGNYCSCVCNNATDGKLQEIEEIKRERVRIKTDPIDFDNLSICSYSIPTNSTLSSELIIKTVSRQFLALKYLKIIRVFNNFKIPCTVVYEPPPTAEEIMIIEKNIPMIKYPYNKQKDYTIMPTVKMHDGSFYEGQWDIDNEQPEGFGTMVHSDQSKYKGFFRDGHKCGKGRLIKIDGEFYEGDFKNDLYNGQGLLIKPCNSYPDTLLQDQKFFFSNFDKNIFLKYSEAIKPQIYYRHKPKHKPKDYKHKDQSEGAIEWQGYVIYSGNFWKGTKHGYGKTYFNDGSYYDGEFSTNMMEGQGKFVWADLKRYVGFWKGGRLHGEGVYVWPDGREYRGCYANGYRDGYGIFKWPDGREYVGEWNKGYMHGLGTFTAVDKKDNKTCVKAMWEKGKKVKLIG</sequence>
<dbReference type="SMART" id="SM00698">
    <property type="entry name" value="MORN"/>
    <property type="match status" value="8"/>
</dbReference>
<protein>
    <recommendedName>
        <fullName evidence="4">MORN repeat protein</fullName>
    </recommendedName>
</protein>
<gene>
    <name evidence="2" type="ORF">SteCoe_34930</name>
</gene>
<dbReference type="EMBL" id="MPUH01001432">
    <property type="protein sequence ID" value="OMJ67808.1"/>
    <property type="molecule type" value="Genomic_DNA"/>
</dbReference>
<evidence type="ECO:0008006" key="4">
    <source>
        <dbReference type="Google" id="ProtNLM"/>
    </source>
</evidence>
<dbReference type="OrthoDB" id="437960at2759"/>
<evidence type="ECO:0000313" key="3">
    <source>
        <dbReference type="Proteomes" id="UP000187209"/>
    </source>
</evidence>
<dbReference type="PANTHER" id="PTHR23084:SF263">
    <property type="entry name" value="MORN REPEAT-CONTAINING PROTEIN 1"/>
    <property type="match status" value="1"/>
</dbReference>
<evidence type="ECO:0000313" key="2">
    <source>
        <dbReference type="EMBL" id="OMJ67808.1"/>
    </source>
</evidence>
<evidence type="ECO:0000256" key="1">
    <source>
        <dbReference type="ARBA" id="ARBA00022737"/>
    </source>
</evidence>
<dbReference type="AlphaFoldDB" id="A0A1R2ATH3"/>
<dbReference type="PANTHER" id="PTHR23084">
    <property type="entry name" value="PHOSPHATIDYLINOSITOL-4-PHOSPHATE 5-KINASE RELATED"/>
    <property type="match status" value="1"/>
</dbReference>
<keyword evidence="3" id="KW-1185">Reference proteome</keyword>
<dbReference type="SUPFAM" id="SSF82185">
    <property type="entry name" value="Histone H3 K4-specific methyltransferase SET7/9 N-terminal domain"/>
    <property type="match status" value="2"/>
</dbReference>